<dbReference type="OrthoDB" id="1932414at2759"/>
<keyword evidence="2" id="KW-1185">Reference proteome</keyword>
<dbReference type="Proteomes" id="UP000327013">
    <property type="component" value="Chromosome 3"/>
</dbReference>
<dbReference type="PANTHER" id="PTHR36795:SF2">
    <property type="entry name" value="OS01G0938400 PROTEIN"/>
    <property type="match status" value="1"/>
</dbReference>
<dbReference type="PANTHER" id="PTHR36795">
    <property type="entry name" value="OS01G0938400 PROTEIN"/>
    <property type="match status" value="1"/>
</dbReference>
<sequence>MSVTEMVSIPKFPYQRLGHEGGFDDYDEERDDRDGVLRSRNNWYSRSKRVPSRRRFRLKVPSLRRFLRRKVRLLSAVKVSWGRVLKRLKEGQAHFGDLFVGNYLLIQVNPTPLKSLKRDYDLKALSSRHSLPRLAA</sequence>
<proteinExistence type="predicted"/>
<gene>
    <name evidence="1" type="ORF">FH972_007330</name>
</gene>
<dbReference type="AlphaFoldDB" id="A0A5N6QWV4"/>
<reference evidence="1 2" key="1">
    <citation type="submission" date="2019-06" db="EMBL/GenBank/DDBJ databases">
        <title>A chromosomal-level reference genome of Carpinus fangiana (Coryloideae, Betulaceae).</title>
        <authorList>
            <person name="Yang X."/>
            <person name="Wang Z."/>
            <person name="Zhang L."/>
            <person name="Hao G."/>
            <person name="Liu J."/>
            <person name="Yang Y."/>
        </authorList>
    </citation>
    <scope>NUCLEOTIDE SEQUENCE [LARGE SCALE GENOMIC DNA]</scope>
    <source>
        <strain evidence="1">Cfa_2016G</strain>
        <tissue evidence="1">Leaf</tissue>
    </source>
</reference>
<evidence type="ECO:0000313" key="2">
    <source>
        <dbReference type="Proteomes" id="UP000327013"/>
    </source>
</evidence>
<dbReference type="EMBL" id="CM017323">
    <property type="protein sequence ID" value="KAE8021440.1"/>
    <property type="molecule type" value="Genomic_DNA"/>
</dbReference>
<accession>A0A5N6QWV4</accession>
<evidence type="ECO:0000313" key="1">
    <source>
        <dbReference type="EMBL" id="KAE8021440.1"/>
    </source>
</evidence>
<protein>
    <submittedName>
        <fullName evidence="1">Uncharacterized protein</fullName>
    </submittedName>
</protein>
<organism evidence="1 2">
    <name type="scientific">Carpinus fangiana</name>
    <dbReference type="NCBI Taxonomy" id="176857"/>
    <lineage>
        <taxon>Eukaryota</taxon>
        <taxon>Viridiplantae</taxon>
        <taxon>Streptophyta</taxon>
        <taxon>Embryophyta</taxon>
        <taxon>Tracheophyta</taxon>
        <taxon>Spermatophyta</taxon>
        <taxon>Magnoliopsida</taxon>
        <taxon>eudicotyledons</taxon>
        <taxon>Gunneridae</taxon>
        <taxon>Pentapetalae</taxon>
        <taxon>rosids</taxon>
        <taxon>fabids</taxon>
        <taxon>Fagales</taxon>
        <taxon>Betulaceae</taxon>
        <taxon>Carpinus</taxon>
    </lineage>
</organism>
<name>A0A5N6QWV4_9ROSI</name>